<dbReference type="Gene3D" id="3.40.50.1980">
    <property type="entry name" value="Nitrogenase molybdenum iron protein domain"/>
    <property type="match status" value="3"/>
</dbReference>
<organism evidence="4 5">
    <name type="scientific">Kineothrix sedimenti</name>
    <dbReference type="NCBI Taxonomy" id="3123317"/>
    <lineage>
        <taxon>Bacteria</taxon>
        <taxon>Bacillati</taxon>
        <taxon>Bacillota</taxon>
        <taxon>Clostridia</taxon>
        <taxon>Lachnospirales</taxon>
        <taxon>Lachnospiraceae</taxon>
        <taxon>Kineothrix</taxon>
    </lineage>
</organism>
<keyword evidence="1 2" id="KW-0535">Nitrogen fixation</keyword>
<feature type="domain" description="Nitrogenase/oxidoreductase component 1" evidence="3">
    <location>
        <begin position="23"/>
        <end position="440"/>
    </location>
</feature>
<evidence type="ECO:0000313" key="4">
    <source>
        <dbReference type="EMBL" id="XAH75482.1"/>
    </source>
</evidence>
<dbReference type="EMBL" id="CP146256">
    <property type="protein sequence ID" value="XAH75482.1"/>
    <property type="molecule type" value="Genomic_DNA"/>
</dbReference>
<dbReference type="InterPro" id="IPR000510">
    <property type="entry name" value="Nase/OxRdtase_comp1"/>
</dbReference>
<sequence length="457" mass="51095">MLELTPKEIMEKRHITINPCKTCEPVGAMFCALGVENCMPHSHGSQGCCSYHRTVLSRHFKEPALASSSSFTEGASVFGGRSNINTAVKNIFDIYNPDIIAIHTTCLSETIGDDVGSYILDMEIPDDKKVLFASTPSYEGSHIQGFSNMVIGFMKYLTKKTGAPNGKTAIFPGWVNPGDDRELKRIAALMGAHYIYFPDHDGTLDHPMDGKNDYFHPHAGTPLADLEALGDCEKLISMGTYCSQEPSDYMKRQFGTPYANIPLPVGVALTDRYVTELRKITKQEVPKELEDERGRLIDLMLDSHQYTYKKRVAIYGDPDIVYAFTSLCLELSMIPKYVITGTPKESWVKEITALMNQYGVDESEYVVKADTDLFYLHQLIKNEGVDMLLGFSYGKQIAKAEDIPMVRMGFPVLDRYGNPIQATVGYAGGIRYVEKIVDALMDRQDRDALDEDFDVVM</sequence>
<dbReference type="SUPFAM" id="SSF53807">
    <property type="entry name" value="Helical backbone' metal receptor"/>
    <property type="match status" value="1"/>
</dbReference>
<dbReference type="Proteomes" id="UP001451571">
    <property type="component" value="Chromosome"/>
</dbReference>
<proteinExistence type="inferred from homology"/>
<dbReference type="InterPro" id="IPR000318">
    <property type="entry name" value="Nase_comp1_CS"/>
</dbReference>
<keyword evidence="5" id="KW-1185">Reference proteome</keyword>
<evidence type="ECO:0000259" key="3">
    <source>
        <dbReference type="Pfam" id="PF00148"/>
    </source>
</evidence>
<comment type="similarity">
    <text evidence="2">Belongs to the NifD/NifK/NifE/NifN family.</text>
</comment>
<dbReference type="Gene3D" id="1.20.89.10">
    <property type="entry name" value="Nitrogenase Molybdenum-iron Protein, subunit B, domain 4"/>
    <property type="match status" value="1"/>
</dbReference>
<dbReference type="PANTHER" id="PTHR33712:SF7">
    <property type="entry name" value="LIGHT-INDEPENDENT PROTOCHLOROPHYLLIDE REDUCTASE SUBUNIT B"/>
    <property type="match status" value="1"/>
</dbReference>
<dbReference type="InterPro" id="IPR050152">
    <property type="entry name" value="ChlB/BchB/BchZ"/>
</dbReference>
<evidence type="ECO:0000313" key="5">
    <source>
        <dbReference type="Proteomes" id="UP001451571"/>
    </source>
</evidence>
<reference evidence="4 5" key="1">
    <citation type="submission" date="2024-02" db="EMBL/GenBank/DDBJ databases">
        <title>Bacterial strain from lacustrine sediment.</title>
        <authorList>
            <person name="Petit C."/>
            <person name="Fadhlaoui K."/>
        </authorList>
    </citation>
    <scope>NUCLEOTIDE SEQUENCE [LARGE SCALE GENOMIC DNA]</scope>
    <source>
        <strain evidence="4 5">IPX-CK</strain>
    </source>
</reference>
<name>A0ABZ3EYZ5_9FIRM</name>
<gene>
    <name evidence="4" type="ORF">V6984_06910</name>
</gene>
<evidence type="ECO:0000256" key="2">
    <source>
        <dbReference type="RuleBase" id="RU004021"/>
    </source>
</evidence>
<dbReference type="Pfam" id="PF00148">
    <property type="entry name" value="Oxidored_nitro"/>
    <property type="match status" value="1"/>
</dbReference>
<dbReference type="PROSITE" id="PS00090">
    <property type="entry name" value="NITROGENASE_1_2"/>
    <property type="match status" value="1"/>
</dbReference>
<dbReference type="PANTHER" id="PTHR33712">
    <property type="entry name" value="LIGHT-INDEPENDENT PROTOCHLOROPHYLLIDE REDUCTASE SUBUNIT B"/>
    <property type="match status" value="1"/>
</dbReference>
<protein>
    <submittedName>
        <fullName evidence="4">Nitrogenase component 1</fullName>
    </submittedName>
</protein>
<accession>A0ABZ3EYZ5</accession>
<evidence type="ECO:0000256" key="1">
    <source>
        <dbReference type="ARBA" id="ARBA00023231"/>
    </source>
</evidence>
<dbReference type="PROSITE" id="PS00699">
    <property type="entry name" value="NITROGENASE_1_1"/>
    <property type="match status" value="1"/>
</dbReference>
<dbReference type="RefSeq" id="WP_342759048.1">
    <property type="nucleotide sequence ID" value="NZ_CP146256.1"/>
</dbReference>